<evidence type="ECO:0000256" key="1">
    <source>
        <dbReference type="ARBA" id="ARBA00006620"/>
    </source>
</evidence>
<dbReference type="SUPFAM" id="SSF54786">
    <property type="entry name" value="YcfA/nrd intein domain"/>
    <property type="match status" value="1"/>
</dbReference>
<evidence type="ECO:0000256" key="5">
    <source>
        <dbReference type="ARBA" id="ARBA00022801"/>
    </source>
</evidence>
<keyword evidence="5" id="KW-0378">Hydrolase</keyword>
<dbReference type="InterPro" id="IPR012933">
    <property type="entry name" value="HicA_mRNA_interferase"/>
</dbReference>
<evidence type="ECO:0000313" key="9">
    <source>
        <dbReference type="Proteomes" id="UP000241848"/>
    </source>
</evidence>
<evidence type="ECO:0000256" key="4">
    <source>
        <dbReference type="ARBA" id="ARBA00022759"/>
    </source>
</evidence>
<evidence type="ECO:0000256" key="6">
    <source>
        <dbReference type="ARBA" id="ARBA00022884"/>
    </source>
</evidence>
<keyword evidence="6" id="KW-0694">RNA-binding</keyword>
<protein>
    <submittedName>
        <fullName evidence="8">Toxin HicA</fullName>
    </submittedName>
</protein>
<evidence type="ECO:0000256" key="7">
    <source>
        <dbReference type="ARBA" id="ARBA00023016"/>
    </source>
</evidence>
<evidence type="ECO:0000313" key="8">
    <source>
        <dbReference type="EMBL" id="PSR20646.1"/>
    </source>
</evidence>
<reference evidence="8 9" key="1">
    <citation type="journal article" date="2014" name="BMC Genomics">
        <title>Comparison of environmental and isolate Sulfobacillus genomes reveals diverse carbon, sulfur, nitrogen, and hydrogen metabolisms.</title>
        <authorList>
            <person name="Justice N.B."/>
            <person name="Norman A."/>
            <person name="Brown C.T."/>
            <person name="Singh A."/>
            <person name="Thomas B.C."/>
            <person name="Banfield J.F."/>
        </authorList>
    </citation>
    <scope>NUCLEOTIDE SEQUENCE [LARGE SCALE GENOMIC DNA]</scope>
    <source>
        <strain evidence="8">AMDSBA3</strain>
    </source>
</reference>
<dbReference type="GO" id="GO:0003729">
    <property type="term" value="F:mRNA binding"/>
    <property type="evidence" value="ECO:0007669"/>
    <property type="project" value="InterPro"/>
</dbReference>
<accession>A0A2T2WEI8</accession>
<keyword evidence="4" id="KW-0255">Endonuclease</keyword>
<keyword evidence="3" id="KW-0540">Nuclease</keyword>
<dbReference type="InterPro" id="IPR038570">
    <property type="entry name" value="HicA_sf"/>
</dbReference>
<organism evidence="8 9">
    <name type="scientific">Sulfobacillus acidophilus</name>
    <dbReference type="NCBI Taxonomy" id="53633"/>
    <lineage>
        <taxon>Bacteria</taxon>
        <taxon>Bacillati</taxon>
        <taxon>Bacillota</taxon>
        <taxon>Clostridia</taxon>
        <taxon>Eubacteriales</taxon>
        <taxon>Clostridiales Family XVII. Incertae Sedis</taxon>
        <taxon>Sulfobacillus</taxon>
    </lineage>
</organism>
<dbReference type="AlphaFoldDB" id="A0A2T2WEI8"/>
<sequence length="81" mass="9361">MSQWAKLLARIHNNPKTVTFDELDNILQRAGYERRQPRSGSSHYVYTKGTRILTVPKHSPYVKESYVKAALRVLEEEGNES</sequence>
<dbReference type="Gene3D" id="3.30.920.30">
    <property type="entry name" value="Hypothetical protein"/>
    <property type="match status" value="1"/>
</dbReference>
<keyword evidence="2" id="KW-1277">Toxin-antitoxin system</keyword>
<comment type="similarity">
    <text evidence="1">Belongs to the HicA mRNA interferase family.</text>
</comment>
<keyword evidence="7" id="KW-0346">Stress response</keyword>
<comment type="caution">
    <text evidence="8">The sequence shown here is derived from an EMBL/GenBank/DDBJ whole genome shotgun (WGS) entry which is preliminary data.</text>
</comment>
<evidence type="ECO:0000256" key="2">
    <source>
        <dbReference type="ARBA" id="ARBA00022649"/>
    </source>
</evidence>
<proteinExistence type="inferred from homology"/>
<dbReference type="EMBL" id="PXYV01000055">
    <property type="protein sequence ID" value="PSR20646.1"/>
    <property type="molecule type" value="Genomic_DNA"/>
</dbReference>
<evidence type="ECO:0000256" key="3">
    <source>
        <dbReference type="ARBA" id="ARBA00022722"/>
    </source>
</evidence>
<gene>
    <name evidence="8" type="ORF">C7B45_14115</name>
</gene>
<dbReference type="GO" id="GO:0004519">
    <property type="term" value="F:endonuclease activity"/>
    <property type="evidence" value="ECO:0007669"/>
    <property type="project" value="UniProtKB-KW"/>
</dbReference>
<dbReference type="Proteomes" id="UP000241848">
    <property type="component" value="Unassembled WGS sequence"/>
</dbReference>
<dbReference type="Pfam" id="PF07927">
    <property type="entry name" value="HicA_toxin"/>
    <property type="match status" value="1"/>
</dbReference>
<name>A0A2T2WEI8_9FIRM</name>
<dbReference type="GO" id="GO:0016787">
    <property type="term" value="F:hydrolase activity"/>
    <property type="evidence" value="ECO:0007669"/>
    <property type="project" value="UniProtKB-KW"/>
</dbReference>